<feature type="region of interest" description="Disordered" evidence="1">
    <location>
        <begin position="18"/>
        <end position="41"/>
    </location>
</feature>
<dbReference type="Proteomes" id="UP000827092">
    <property type="component" value="Unassembled WGS sequence"/>
</dbReference>
<evidence type="ECO:0000256" key="1">
    <source>
        <dbReference type="SAM" id="MobiDB-lite"/>
    </source>
</evidence>
<proteinExistence type="predicted"/>
<dbReference type="EMBL" id="JAFNEN010000026">
    <property type="protein sequence ID" value="KAG8199509.1"/>
    <property type="molecule type" value="Genomic_DNA"/>
</dbReference>
<sequence length="128" mass="14280">MRTQPVDDGQGYAKDVSEAQERGHLPAAKVESIGPQTSALGVGPAKGYRLLRVPRDHCLRRVPGTPLFPSIHCFPLPPGDSSVSEITKDDRPTHTTVLTEIHFFHPYIVSLKQHFCPPLFRKEFKLGR</sequence>
<evidence type="ECO:0000313" key="3">
    <source>
        <dbReference type="Proteomes" id="UP000827092"/>
    </source>
</evidence>
<dbReference type="AlphaFoldDB" id="A0AAV6VUX2"/>
<comment type="caution">
    <text evidence="2">The sequence shown here is derived from an EMBL/GenBank/DDBJ whole genome shotgun (WGS) entry which is preliminary data.</text>
</comment>
<keyword evidence="3" id="KW-1185">Reference proteome</keyword>
<reference evidence="2 3" key="1">
    <citation type="journal article" date="2022" name="Nat. Ecol. Evol.">
        <title>A masculinizing supergene underlies an exaggerated male reproductive morph in a spider.</title>
        <authorList>
            <person name="Hendrickx F."/>
            <person name="De Corte Z."/>
            <person name="Sonet G."/>
            <person name="Van Belleghem S.M."/>
            <person name="Kostlbacher S."/>
            <person name="Vangestel C."/>
        </authorList>
    </citation>
    <scope>NUCLEOTIDE SEQUENCE [LARGE SCALE GENOMIC DNA]</scope>
    <source>
        <strain evidence="2">W744_W776</strain>
    </source>
</reference>
<gene>
    <name evidence="2" type="ORF">JTE90_009356</name>
</gene>
<accession>A0AAV6VUX2</accession>
<organism evidence="2 3">
    <name type="scientific">Oedothorax gibbosus</name>
    <dbReference type="NCBI Taxonomy" id="931172"/>
    <lineage>
        <taxon>Eukaryota</taxon>
        <taxon>Metazoa</taxon>
        <taxon>Ecdysozoa</taxon>
        <taxon>Arthropoda</taxon>
        <taxon>Chelicerata</taxon>
        <taxon>Arachnida</taxon>
        <taxon>Araneae</taxon>
        <taxon>Araneomorphae</taxon>
        <taxon>Entelegynae</taxon>
        <taxon>Araneoidea</taxon>
        <taxon>Linyphiidae</taxon>
        <taxon>Erigoninae</taxon>
        <taxon>Oedothorax</taxon>
    </lineage>
</organism>
<protein>
    <submittedName>
        <fullName evidence="2">Uncharacterized protein</fullName>
    </submittedName>
</protein>
<evidence type="ECO:0000313" key="2">
    <source>
        <dbReference type="EMBL" id="KAG8199509.1"/>
    </source>
</evidence>
<name>A0AAV6VUX2_9ARAC</name>